<gene>
    <name evidence="1" type="ORF">N24_2680</name>
</gene>
<protein>
    <submittedName>
        <fullName evidence="1">Uncharacterized protein</fullName>
    </submittedName>
</protein>
<dbReference type="Proteomes" id="UP000218244">
    <property type="component" value="Chromosome"/>
</dbReference>
<sequence length="38" mass="4023">MQAIFDIFQSIFDGIQGLVGSVFNGAQGVFDTIQNASS</sequence>
<keyword evidence="2" id="KW-1185">Reference proteome</keyword>
<dbReference type="EMBL" id="AP017369">
    <property type="protein sequence ID" value="BAU96942.1"/>
    <property type="molecule type" value="Genomic_DNA"/>
</dbReference>
<reference evidence="1 2" key="1">
    <citation type="submission" date="2016-02" db="EMBL/GenBank/DDBJ databases">
        <title>Corynebacterium glutamicum N24 whole genome sequencing project.</title>
        <authorList>
            <person name="Matsutani M."/>
            <person name="Nangtapong N."/>
            <person name="Yakushi T."/>
            <person name="Matsushita K."/>
        </authorList>
    </citation>
    <scope>NUCLEOTIDE SEQUENCE [LARGE SCALE GENOMIC DNA]</scope>
    <source>
        <strain evidence="1 2">N24</strain>
    </source>
</reference>
<accession>A0A169S2Y8</accession>
<name>A0A169S2Y8_9CORY</name>
<evidence type="ECO:0000313" key="2">
    <source>
        <dbReference type="Proteomes" id="UP000218244"/>
    </source>
</evidence>
<dbReference type="KEGG" id="csur:N24_2680"/>
<dbReference type="AlphaFoldDB" id="A0A169S2Y8"/>
<proteinExistence type="predicted"/>
<organism evidence="1 2">
    <name type="scientific">Corynebacterium suranareeae</name>
    <dbReference type="NCBI Taxonomy" id="2506452"/>
    <lineage>
        <taxon>Bacteria</taxon>
        <taxon>Bacillati</taxon>
        <taxon>Actinomycetota</taxon>
        <taxon>Actinomycetes</taxon>
        <taxon>Mycobacteriales</taxon>
        <taxon>Corynebacteriaceae</taxon>
        <taxon>Corynebacterium</taxon>
    </lineage>
</organism>
<evidence type="ECO:0000313" key="1">
    <source>
        <dbReference type="EMBL" id="BAU96942.1"/>
    </source>
</evidence>